<proteinExistence type="predicted"/>
<feature type="compositionally biased region" description="Basic and acidic residues" evidence="1">
    <location>
        <begin position="8"/>
        <end position="17"/>
    </location>
</feature>
<feature type="region of interest" description="Disordered" evidence="1">
    <location>
        <begin position="203"/>
        <end position="240"/>
    </location>
</feature>
<feature type="compositionally biased region" description="Acidic residues" evidence="1">
    <location>
        <begin position="223"/>
        <end position="232"/>
    </location>
</feature>
<evidence type="ECO:0000313" key="3">
    <source>
        <dbReference type="Proteomes" id="UP000604825"/>
    </source>
</evidence>
<dbReference type="OrthoDB" id="10252032at2759"/>
<dbReference type="GO" id="GO:0030686">
    <property type="term" value="C:90S preribosome"/>
    <property type="evidence" value="ECO:0007669"/>
    <property type="project" value="TreeGrafter"/>
</dbReference>
<sequence>MGRGKKSKEKDMEEKPLDILAGSDEDSDGGEDLSKIHINAEYARRFEHNKRLEERRKQGLVPASDDGESESESESSEEEDEEAAIASRLVDRRVFEVIRRIRSGDPRILDKDAEVYSEDEDEEGGEEAEDAEKEEESKQEKKKTKREKPMYLKDVNARHLLEEGPEFAGQASRSSSKFERIAYDEQQKKGLKVFLEAQKQVLGDDDGDDDLFKVKPKARAGADDEADEDEEEKQTKELAGEVFGKDEELDENEKFLKEFFLKRPYLEAEKRNSYLDDIQELSDEEELEIQEE</sequence>
<dbReference type="PANTHER" id="PTHR14490">
    <property type="entry name" value="ZINC FINGER, ZZ TYPE"/>
    <property type="match status" value="1"/>
</dbReference>
<organism evidence="2 3">
    <name type="scientific">Miscanthus lutarioriparius</name>
    <dbReference type="NCBI Taxonomy" id="422564"/>
    <lineage>
        <taxon>Eukaryota</taxon>
        <taxon>Viridiplantae</taxon>
        <taxon>Streptophyta</taxon>
        <taxon>Embryophyta</taxon>
        <taxon>Tracheophyta</taxon>
        <taxon>Spermatophyta</taxon>
        <taxon>Magnoliopsida</taxon>
        <taxon>Liliopsida</taxon>
        <taxon>Poales</taxon>
        <taxon>Poaceae</taxon>
        <taxon>PACMAD clade</taxon>
        <taxon>Panicoideae</taxon>
        <taxon>Andropogonodae</taxon>
        <taxon>Andropogoneae</taxon>
        <taxon>Saccharinae</taxon>
        <taxon>Miscanthus</taxon>
    </lineage>
</organism>
<protein>
    <submittedName>
        <fullName evidence="2">Uncharacterized protein</fullName>
    </submittedName>
</protein>
<dbReference type="Proteomes" id="UP000604825">
    <property type="component" value="Unassembled WGS sequence"/>
</dbReference>
<feature type="compositionally biased region" description="Acidic residues" evidence="1">
    <location>
        <begin position="115"/>
        <end position="134"/>
    </location>
</feature>
<feature type="compositionally biased region" description="Acidic residues" evidence="1">
    <location>
        <begin position="65"/>
        <end position="83"/>
    </location>
</feature>
<evidence type="ECO:0000313" key="2">
    <source>
        <dbReference type="EMBL" id="CAD6336162.1"/>
    </source>
</evidence>
<dbReference type="EMBL" id="CAJGYO010000018">
    <property type="protein sequence ID" value="CAD6336162.1"/>
    <property type="molecule type" value="Genomic_DNA"/>
</dbReference>
<feature type="region of interest" description="Disordered" evidence="1">
    <location>
        <begin position="108"/>
        <end position="150"/>
    </location>
</feature>
<accession>A0A811S1H9</accession>
<feature type="compositionally biased region" description="Basic and acidic residues" evidence="1">
    <location>
        <begin position="42"/>
        <end position="57"/>
    </location>
</feature>
<dbReference type="AlphaFoldDB" id="A0A811S1H9"/>
<dbReference type="GO" id="GO:0000447">
    <property type="term" value="P:endonucleolytic cleavage in ITS1 to separate SSU-rRNA from 5.8S rRNA and LSU-rRNA from tricistronic rRNA transcript (SSU-rRNA, 5.8S rRNA, LSU-rRNA)"/>
    <property type="evidence" value="ECO:0007669"/>
    <property type="project" value="TreeGrafter"/>
</dbReference>
<keyword evidence="3" id="KW-1185">Reference proteome</keyword>
<dbReference type="PANTHER" id="PTHR14490:SF5">
    <property type="entry name" value="PROTEIN KRI1 HOMOLOG"/>
    <property type="match status" value="1"/>
</dbReference>
<gene>
    <name evidence="2" type="ORF">NCGR_LOCUS60260</name>
</gene>
<name>A0A811S1H9_9POAL</name>
<comment type="caution">
    <text evidence="2">The sequence shown here is derived from an EMBL/GenBank/DDBJ whole genome shotgun (WGS) entry which is preliminary data.</text>
</comment>
<dbReference type="GO" id="GO:0005730">
    <property type="term" value="C:nucleolus"/>
    <property type="evidence" value="ECO:0007669"/>
    <property type="project" value="TreeGrafter"/>
</dbReference>
<dbReference type="InterPro" id="IPR018034">
    <property type="entry name" value="Kri1"/>
</dbReference>
<evidence type="ECO:0000256" key="1">
    <source>
        <dbReference type="SAM" id="MobiDB-lite"/>
    </source>
</evidence>
<reference evidence="2" key="1">
    <citation type="submission" date="2020-10" db="EMBL/GenBank/DDBJ databases">
        <authorList>
            <person name="Han B."/>
            <person name="Lu T."/>
            <person name="Zhao Q."/>
            <person name="Huang X."/>
            <person name="Zhao Y."/>
        </authorList>
    </citation>
    <scope>NUCLEOTIDE SEQUENCE</scope>
</reference>
<feature type="region of interest" description="Disordered" evidence="1">
    <location>
        <begin position="1"/>
        <end position="86"/>
    </location>
</feature>